<dbReference type="RefSeq" id="WP_267849061.1">
    <property type="nucleotide sequence ID" value="NZ_JAPMXC010000010.1"/>
</dbReference>
<keyword evidence="4 8" id="KW-0406">Ion transport</keyword>
<evidence type="ECO:0000313" key="9">
    <source>
        <dbReference type="EMBL" id="MCY0389161.1"/>
    </source>
</evidence>
<dbReference type="SUPFAM" id="SSF47928">
    <property type="entry name" value="N-terminal domain of the delta subunit of the F1F0-ATP synthase"/>
    <property type="match status" value="1"/>
</dbReference>
<dbReference type="NCBIfam" id="NF004402">
    <property type="entry name" value="PRK05758.2-2"/>
    <property type="match status" value="1"/>
</dbReference>
<protein>
    <recommendedName>
        <fullName evidence="8">ATP synthase subunit delta</fullName>
    </recommendedName>
    <alternativeName>
        <fullName evidence="8">ATP synthase F(1) sector subunit delta</fullName>
    </alternativeName>
    <alternativeName>
        <fullName evidence="8">F-type ATPase subunit delta</fullName>
        <shortName evidence="8">F-ATPase subunit delta</shortName>
    </alternativeName>
</protein>
<evidence type="ECO:0000256" key="7">
    <source>
        <dbReference type="ARBA" id="ARBA00023310"/>
    </source>
</evidence>
<evidence type="ECO:0000256" key="2">
    <source>
        <dbReference type="ARBA" id="ARBA00022448"/>
    </source>
</evidence>
<evidence type="ECO:0000256" key="6">
    <source>
        <dbReference type="ARBA" id="ARBA00023196"/>
    </source>
</evidence>
<name>A0ABT3ZRJ0_9BURK</name>
<dbReference type="Proteomes" id="UP001082899">
    <property type="component" value="Unassembled WGS sequence"/>
</dbReference>
<comment type="similarity">
    <text evidence="8">Belongs to the ATPase delta chain family.</text>
</comment>
<comment type="subcellular location">
    <subcellularLocation>
        <location evidence="8">Cell membrane</location>
        <topology evidence="8">Peripheral membrane protein</topology>
    </subcellularLocation>
    <subcellularLocation>
        <location evidence="1">Membrane</location>
    </subcellularLocation>
</comment>
<keyword evidence="8" id="KW-1003">Cell membrane</keyword>
<accession>A0ABT3ZRJ0</accession>
<dbReference type="InterPro" id="IPR026015">
    <property type="entry name" value="ATP_synth_OSCP/delta_N_sf"/>
</dbReference>
<dbReference type="NCBIfam" id="TIGR01145">
    <property type="entry name" value="ATP_synt_delta"/>
    <property type="match status" value="1"/>
</dbReference>
<keyword evidence="2 8" id="KW-0813">Transport</keyword>
<dbReference type="EMBL" id="JAPMXC010000010">
    <property type="protein sequence ID" value="MCY0389161.1"/>
    <property type="molecule type" value="Genomic_DNA"/>
</dbReference>
<dbReference type="Gene3D" id="1.10.520.20">
    <property type="entry name" value="N-terminal domain of the delta subunit of the F1F0-ATP synthase"/>
    <property type="match status" value="1"/>
</dbReference>
<evidence type="ECO:0000256" key="3">
    <source>
        <dbReference type="ARBA" id="ARBA00022781"/>
    </source>
</evidence>
<comment type="function">
    <text evidence="8">This protein is part of the stalk that links CF(0) to CF(1). It either transmits conformational changes from CF(0) to CF(1) or is implicated in proton conduction.</text>
</comment>
<comment type="function">
    <text evidence="8">F(1)F(0) ATP synthase produces ATP from ADP in the presence of a proton or sodium gradient. F-type ATPases consist of two structural domains, F(1) containing the extramembraneous catalytic core and F(0) containing the membrane proton channel, linked together by a central stalk and a peripheral stalk. During catalysis, ATP synthesis in the catalytic domain of F(1) is coupled via a rotary mechanism of the central stalk subunits to proton translocation.</text>
</comment>
<organism evidence="9 10">
    <name type="scientific">Robbsia betulipollinis</name>
    <dbReference type="NCBI Taxonomy" id="2981849"/>
    <lineage>
        <taxon>Bacteria</taxon>
        <taxon>Pseudomonadati</taxon>
        <taxon>Pseudomonadota</taxon>
        <taxon>Betaproteobacteria</taxon>
        <taxon>Burkholderiales</taxon>
        <taxon>Burkholderiaceae</taxon>
        <taxon>Robbsia</taxon>
    </lineage>
</organism>
<evidence type="ECO:0000256" key="5">
    <source>
        <dbReference type="ARBA" id="ARBA00023136"/>
    </source>
</evidence>
<reference evidence="9" key="1">
    <citation type="submission" date="2022-11" db="EMBL/GenBank/DDBJ databases">
        <title>Robbsia betulipollinis sp. nov., isolated from pollen of birch (Betula pendula).</title>
        <authorList>
            <person name="Shi H."/>
            <person name="Ambika Manirajan B."/>
            <person name="Ratering S."/>
            <person name="Geissler-Plaum R."/>
            <person name="Schnell S."/>
        </authorList>
    </citation>
    <scope>NUCLEOTIDE SEQUENCE</scope>
    <source>
        <strain evidence="9">Bb-Pol-6</strain>
    </source>
</reference>
<gene>
    <name evidence="8" type="primary">atpH</name>
    <name evidence="9" type="ORF">OVY01_18610</name>
</gene>
<keyword evidence="6 8" id="KW-0139">CF(1)</keyword>
<dbReference type="PANTHER" id="PTHR11910">
    <property type="entry name" value="ATP SYNTHASE DELTA CHAIN"/>
    <property type="match status" value="1"/>
</dbReference>
<comment type="caution">
    <text evidence="9">The sequence shown here is derived from an EMBL/GenBank/DDBJ whole genome shotgun (WGS) entry which is preliminary data.</text>
</comment>
<evidence type="ECO:0000256" key="1">
    <source>
        <dbReference type="ARBA" id="ARBA00004370"/>
    </source>
</evidence>
<keyword evidence="7 8" id="KW-0066">ATP synthesis</keyword>
<keyword evidence="5 8" id="KW-0472">Membrane</keyword>
<evidence type="ECO:0000256" key="4">
    <source>
        <dbReference type="ARBA" id="ARBA00023065"/>
    </source>
</evidence>
<keyword evidence="10" id="KW-1185">Reference proteome</keyword>
<keyword evidence="3 8" id="KW-0375">Hydrogen ion transport</keyword>
<evidence type="ECO:0000256" key="8">
    <source>
        <dbReference type="HAMAP-Rule" id="MF_01416"/>
    </source>
</evidence>
<dbReference type="HAMAP" id="MF_01416">
    <property type="entry name" value="ATP_synth_delta_bact"/>
    <property type="match status" value="1"/>
</dbReference>
<dbReference type="Pfam" id="PF00213">
    <property type="entry name" value="OSCP"/>
    <property type="match status" value="1"/>
</dbReference>
<evidence type="ECO:0000313" key="10">
    <source>
        <dbReference type="Proteomes" id="UP001082899"/>
    </source>
</evidence>
<sequence length="216" mass="21996">MAELATIARPYAEAAFNVAASAGPVSGPAGTLAAGGPVAGIPVAGTPVAAAPAPATGSANDTIGSWSVSLNELAQVASNPDVRLLETDPNVGGDQFADLLFSAVRAPLDEPVRNFVRMLVENHRVSLLPQIAEQFETMKNTRAGSADAFITSAFPLEGTALAELVAALEKKFGSRLQAHVVVDPSLIGGVSVAVGDEVLDTSVRARLAQMQAALTA</sequence>
<dbReference type="InterPro" id="IPR000711">
    <property type="entry name" value="ATPase_OSCP/dsu"/>
</dbReference>
<proteinExistence type="inferred from homology"/>